<evidence type="ECO:0008006" key="5">
    <source>
        <dbReference type="Google" id="ProtNLM"/>
    </source>
</evidence>
<protein>
    <recommendedName>
        <fullName evidence="5">DUF4184 family protein</fullName>
    </recommendedName>
</protein>
<name>A0ABP9AR40_9ACTN</name>
<feature type="transmembrane region" description="Helical" evidence="2">
    <location>
        <begin position="238"/>
        <end position="261"/>
    </location>
</feature>
<evidence type="ECO:0000256" key="2">
    <source>
        <dbReference type="SAM" id="Phobius"/>
    </source>
</evidence>
<feature type="transmembrane region" description="Helical" evidence="2">
    <location>
        <begin position="205"/>
        <end position="226"/>
    </location>
</feature>
<sequence length="311" mass="32336">MPFTLSHAAAVLPLLRRDGSARGPLVASGLVLGTMAPDATYFAASFVPGAMEFGAVTHSPAGVFTVDAAVAALLFAGWLLVRDPLVALLPGRRRARTHPVPAGALGRAARRRPPLVRAAAFYASAVIGASTHVVWDAFTHPGRWGVRLLPVLDEQVAGFPLYTFVQYGSSAAALLLLAWAAASAVRRTEPAVPRWPRARRGERRLAAAVVGLCVAAGVLHRCLVWYGHGGRVETVLDIVPTACFGGGAGLAAGLLLYGAAARTGPAARWRRAGAWEPPPGGVPQWAADSQSGPTPTETSSGARRVTADDIS</sequence>
<keyword evidence="4" id="KW-1185">Reference proteome</keyword>
<keyword evidence="2" id="KW-1133">Transmembrane helix</keyword>
<organism evidence="3 4">
    <name type="scientific">Streptomyces sanyensis</name>
    <dbReference type="NCBI Taxonomy" id="568869"/>
    <lineage>
        <taxon>Bacteria</taxon>
        <taxon>Bacillati</taxon>
        <taxon>Actinomycetota</taxon>
        <taxon>Actinomycetes</taxon>
        <taxon>Kitasatosporales</taxon>
        <taxon>Streptomycetaceae</taxon>
        <taxon>Streptomyces</taxon>
    </lineage>
</organism>
<evidence type="ECO:0000313" key="4">
    <source>
        <dbReference type="Proteomes" id="UP001501147"/>
    </source>
</evidence>
<accession>A0ABP9AR40</accession>
<feature type="transmembrane region" description="Helical" evidence="2">
    <location>
        <begin position="164"/>
        <end position="185"/>
    </location>
</feature>
<dbReference type="Pfam" id="PF13803">
    <property type="entry name" value="DUF4184"/>
    <property type="match status" value="1"/>
</dbReference>
<dbReference type="RefSeq" id="WP_345614698.1">
    <property type="nucleotide sequence ID" value="NZ_BAABJV010000010.1"/>
</dbReference>
<gene>
    <name evidence="3" type="ORF">GCM10023329_39060</name>
</gene>
<dbReference type="EMBL" id="BAABJV010000010">
    <property type="protein sequence ID" value="GAA4784761.1"/>
    <property type="molecule type" value="Genomic_DNA"/>
</dbReference>
<dbReference type="Proteomes" id="UP001501147">
    <property type="component" value="Unassembled WGS sequence"/>
</dbReference>
<evidence type="ECO:0000256" key="1">
    <source>
        <dbReference type="SAM" id="MobiDB-lite"/>
    </source>
</evidence>
<dbReference type="InterPro" id="IPR025238">
    <property type="entry name" value="DUF4184"/>
</dbReference>
<keyword evidence="2" id="KW-0812">Transmembrane</keyword>
<feature type="region of interest" description="Disordered" evidence="1">
    <location>
        <begin position="271"/>
        <end position="311"/>
    </location>
</feature>
<keyword evidence="2" id="KW-0472">Membrane</keyword>
<feature type="compositionally biased region" description="Polar residues" evidence="1">
    <location>
        <begin position="287"/>
        <end position="301"/>
    </location>
</feature>
<evidence type="ECO:0000313" key="3">
    <source>
        <dbReference type="EMBL" id="GAA4784761.1"/>
    </source>
</evidence>
<reference evidence="4" key="1">
    <citation type="journal article" date="2019" name="Int. J. Syst. Evol. Microbiol.">
        <title>The Global Catalogue of Microorganisms (GCM) 10K type strain sequencing project: providing services to taxonomists for standard genome sequencing and annotation.</title>
        <authorList>
            <consortium name="The Broad Institute Genomics Platform"/>
            <consortium name="The Broad Institute Genome Sequencing Center for Infectious Disease"/>
            <person name="Wu L."/>
            <person name="Ma J."/>
        </authorList>
    </citation>
    <scope>NUCLEOTIDE SEQUENCE [LARGE SCALE GENOMIC DNA]</scope>
    <source>
        <strain evidence="4">JCM 18324</strain>
    </source>
</reference>
<feature type="transmembrane region" description="Helical" evidence="2">
    <location>
        <begin position="115"/>
        <end position="135"/>
    </location>
</feature>
<proteinExistence type="predicted"/>
<comment type="caution">
    <text evidence="3">The sequence shown here is derived from an EMBL/GenBank/DDBJ whole genome shotgun (WGS) entry which is preliminary data.</text>
</comment>
<feature type="transmembrane region" description="Helical" evidence="2">
    <location>
        <begin position="61"/>
        <end position="81"/>
    </location>
</feature>